<comment type="caution">
    <text evidence="3">The sequence shown here is derived from an EMBL/GenBank/DDBJ whole genome shotgun (WGS) entry which is preliminary data.</text>
</comment>
<organism evidence="3 4">
    <name type="scientific">Vitis vinifera</name>
    <name type="common">Grape</name>
    <dbReference type="NCBI Taxonomy" id="29760"/>
    <lineage>
        <taxon>Eukaryota</taxon>
        <taxon>Viridiplantae</taxon>
        <taxon>Streptophyta</taxon>
        <taxon>Embryophyta</taxon>
        <taxon>Tracheophyta</taxon>
        <taxon>Spermatophyta</taxon>
        <taxon>Magnoliopsida</taxon>
        <taxon>eudicotyledons</taxon>
        <taxon>Gunneridae</taxon>
        <taxon>Pentapetalae</taxon>
        <taxon>rosids</taxon>
        <taxon>Vitales</taxon>
        <taxon>Vitaceae</taxon>
        <taxon>Viteae</taxon>
        <taxon>Vitis</taxon>
    </lineage>
</organism>
<reference evidence="3 4" key="1">
    <citation type="journal article" date="2018" name="PLoS Genet.">
        <title>Population sequencing reveals clonal diversity and ancestral inbreeding in the grapevine cultivar Chardonnay.</title>
        <authorList>
            <person name="Roach M.J."/>
            <person name="Johnson D.L."/>
            <person name="Bohlmann J."/>
            <person name="van Vuuren H.J."/>
            <person name="Jones S.J."/>
            <person name="Pretorius I.S."/>
            <person name="Schmidt S.A."/>
            <person name="Borneman A.R."/>
        </authorList>
    </citation>
    <scope>NUCLEOTIDE SEQUENCE [LARGE SCALE GENOMIC DNA]</scope>
    <source>
        <strain evidence="4">cv. Chardonnay</strain>
        <tissue evidence="3">Leaf</tissue>
    </source>
</reference>
<feature type="compositionally biased region" description="Low complexity" evidence="1">
    <location>
        <begin position="164"/>
        <end position="176"/>
    </location>
</feature>
<evidence type="ECO:0000313" key="3">
    <source>
        <dbReference type="EMBL" id="RVW43632.1"/>
    </source>
</evidence>
<feature type="compositionally biased region" description="Basic residues" evidence="1">
    <location>
        <begin position="178"/>
        <end position="187"/>
    </location>
</feature>
<evidence type="ECO:0000256" key="2">
    <source>
        <dbReference type="SAM" id="SignalP"/>
    </source>
</evidence>
<evidence type="ECO:0000313" key="4">
    <source>
        <dbReference type="Proteomes" id="UP000288805"/>
    </source>
</evidence>
<protein>
    <submittedName>
        <fullName evidence="3">Uncharacterized protein</fullName>
    </submittedName>
</protein>
<name>A0A438E7L2_VITVI</name>
<keyword evidence="2" id="KW-0732">Signal</keyword>
<proteinExistence type="predicted"/>
<dbReference type="Proteomes" id="UP000288805">
    <property type="component" value="Unassembled WGS sequence"/>
</dbReference>
<feature type="chain" id="PRO_5019327217" evidence="2">
    <location>
        <begin position="23"/>
        <end position="187"/>
    </location>
</feature>
<sequence length="187" mass="20771">MVHFLAFITLGCLFLFTDNTSGFPSFHRRRSIHNEATLLPPQHNSLGRSGVASTSGKTQRNGAKSSWSSRFLTRHPIGELSEQEFDACFYIPDSISFQLSNREASSIDELPNNLAPSTLLSSEHFMLKDLPFYEVTRFANAEIRQACLDAGEKKHQEGTLCQVPSSTSQVTSSLTPKPAKKKIVVRP</sequence>
<evidence type="ECO:0000256" key="1">
    <source>
        <dbReference type="SAM" id="MobiDB-lite"/>
    </source>
</evidence>
<feature type="region of interest" description="Disordered" evidence="1">
    <location>
        <begin position="164"/>
        <end position="187"/>
    </location>
</feature>
<gene>
    <name evidence="3" type="ORF">CK203_097055</name>
</gene>
<feature type="compositionally biased region" description="Polar residues" evidence="1">
    <location>
        <begin position="42"/>
        <end position="65"/>
    </location>
</feature>
<dbReference type="AlphaFoldDB" id="A0A438E7L2"/>
<feature type="region of interest" description="Disordered" evidence="1">
    <location>
        <begin position="37"/>
        <end position="65"/>
    </location>
</feature>
<accession>A0A438E7L2</accession>
<feature type="signal peptide" evidence="2">
    <location>
        <begin position="1"/>
        <end position="22"/>
    </location>
</feature>
<dbReference type="EMBL" id="QGNW01001372">
    <property type="protein sequence ID" value="RVW43632.1"/>
    <property type="molecule type" value="Genomic_DNA"/>
</dbReference>